<name>A0ABQ3UFD3_STRHY</name>
<reference evidence="1" key="1">
    <citation type="submission" date="2024-05" db="EMBL/GenBank/DDBJ databases">
        <title>Whole genome shotgun sequence of Streptomyces hygroscopicus NBRC 113678.</title>
        <authorList>
            <person name="Komaki H."/>
            <person name="Tamura T."/>
        </authorList>
    </citation>
    <scope>NUCLEOTIDE SEQUENCE</scope>
    <source>
        <strain evidence="1">N11-34</strain>
    </source>
</reference>
<comment type="caution">
    <text evidence="1">The sequence shown here is derived from an EMBL/GenBank/DDBJ whole genome shotgun (WGS) entry which is preliminary data.</text>
</comment>
<dbReference type="RefSeq" id="WP_268987160.1">
    <property type="nucleotide sequence ID" value="NZ_BNEK01000007.1"/>
</dbReference>
<sequence>MFMQLVICAALFLVGMSVSLWALFAPTYRKEVPMTPNDEHMP</sequence>
<keyword evidence="2" id="KW-1185">Reference proteome</keyword>
<gene>
    <name evidence="1" type="ORF">TPA0910_87560</name>
</gene>
<dbReference type="Proteomes" id="UP001054854">
    <property type="component" value="Unassembled WGS sequence"/>
</dbReference>
<dbReference type="EMBL" id="BNEK01000007">
    <property type="protein sequence ID" value="GHJ34323.1"/>
    <property type="molecule type" value="Genomic_DNA"/>
</dbReference>
<evidence type="ECO:0000313" key="1">
    <source>
        <dbReference type="EMBL" id="GHJ34323.1"/>
    </source>
</evidence>
<protein>
    <submittedName>
        <fullName evidence="1">Uncharacterized protein</fullName>
    </submittedName>
</protein>
<evidence type="ECO:0000313" key="2">
    <source>
        <dbReference type="Proteomes" id="UP001054854"/>
    </source>
</evidence>
<organism evidence="1 2">
    <name type="scientific">Streptomyces hygroscopicus</name>
    <dbReference type="NCBI Taxonomy" id="1912"/>
    <lineage>
        <taxon>Bacteria</taxon>
        <taxon>Bacillati</taxon>
        <taxon>Actinomycetota</taxon>
        <taxon>Actinomycetes</taxon>
        <taxon>Kitasatosporales</taxon>
        <taxon>Streptomycetaceae</taxon>
        <taxon>Streptomyces</taxon>
        <taxon>Streptomyces violaceusniger group</taxon>
    </lineage>
</organism>
<accession>A0ABQ3UFD3</accession>
<proteinExistence type="predicted"/>